<dbReference type="InterPro" id="IPR018812">
    <property type="entry name" value="SAK_HAD"/>
</dbReference>
<protein>
    <recommendedName>
        <fullName evidence="2">Swiss Army Knife RNA repair protein HAD domain-containing protein</fullName>
    </recommendedName>
</protein>
<dbReference type="EMBL" id="NJET01000151">
    <property type="protein sequence ID" value="PHH60347.1"/>
    <property type="molecule type" value="Genomic_DNA"/>
</dbReference>
<organism evidence="3 4">
    <name type="scientific">Ophiocordyceps australis</name>
    <dbReference type="NCBI Taxonomy" id="1399860"/>
    <lineage>
        <taxon>Eukaryota</taxon>
        <taxon>Fungi</taxon>
        <taxon>Dikarya</taxon>
        <taxon>Ascomycota</taxon>
        <taxon>Pezizomycotina</taxon>
        <taxon>Sordariomycetes</taxon>
        <taxon>Hypocreomycetidae</taxon>
        <taxon>Hypocreales</taxon>
        <taxon>Ophiocordycipitaceae</taxon>
        <taxon>Ophiocordyceps</taxon>
    </lineage>
</organism>
<gene>
    <name evidence="3" type="ORF">CDD81_1832</name>
</gene>
<accession>A0A2C5XV66</accession>
<dbReference type="PANTHER" id="PTHR10335">
    <property type="entry name" value="RRNA 2-O-METHYLTRANSFERASE FIBRILLARIN"/>
    <property type="match status" value="1"/>
</dbReference>
<dbReference type="GO" id="GO:0031428">
    <property type="term" value="C:box C/D methylation guide snoRNP complex"/>
    <property type="evidence" value="ECO:0007669"/>
    <property type="project" value="TreeGrafter"/>
</dbReference>
<dbReference type="AlphaFoldDB" id="A0A2C5XV66"/>
<proteinExistence type="predicted"/>
<dbReference type="GO" id="GO:0032040">
    <property type="term" value="C:small-subunit processome"/>
    <property type="evidence" value="ECO:0007669"/>
    <property type="project" value="TreeGrafter"/>
</dbReference>
<evidence type="ECO:0000313" key="4">
    <source>
        <dbReference type="Proteomes" id="UP000226192"/>
    </source>
</evidence>
<reference evidence="3 4" key="1">
    <citation type="submission" date="2017-06" db="EMBL/GenBank/DDBJ databases">
        <title>Ant-infecting Ophiocordyceps genomes reveal a high diversity of potential behavioral manipulation genes and a possible major role for enterotoxins.</title>
        <authorList>
            <person name="De Bekker C."/>
            <person name="Evans H.C."/>
            <person name="Brachmann A."/>
            <person name="Hughes D.P."/>
        </authorList>
    </citation>
    <scope>NUCLEOTIDE SEQUENCE [LARGE SCALE GENOMIC DNA]</scope>
    <source>
        <strain evidence="3 4">Map64</strain>
    </source>
</reference>
<evidence type="ECO:0000313" key="3">
    <source>
        <dbReference type="EMBL" id="PHH60347.1"/>
    </source>
</evidence>
<name>A0A2C5XV66_9HYPO</name>
<dbReference type="Proteomes" id="UP000226192">
    <property type="component" value="Unassembled WGS sequence"/>
</dbReference>
<dbReference type="Pfam" id="PF10307">
    <property type="entry name" value="HAD_SAK_1"/>
    <property type="match status" value="1"/>
</dbReference>
<keyword evidence="4" id="KW-1185">Reference proteome</keyword>
<dbReference type="PANTHER" id="PTHR10335:SF23">
    <property type="entry name" value="OB FOLD-CONTAINING PROTEIN, NUCLEIC ACID BINDING"/>
    <property type="match status" value="1"/>
</dbReference>
<dbReference type="GO" id="GO:1990259">
    <property type="term" value="F:histone H2AQ104 methyltransferase activity"/>
    <property type="evidence" value="ECO:0007669"/>
    <property type="project" value="TreeGrafter"/>
</dbReference>
<feature type="compositionally biased region" description="Low complexity" evidence="1">
    <location>
        <begin position="454"/>
        <end position="483"/>
    </location>
</feature>
<feature type="region of interest" description="Disordered" evidence="1">
    <location>
        <begin position="416"/>
        <end position="568"/>
    </location>
</feature>
<sequence>MAAAYSAYHSAASSNTALFTPTALGRWSSINTPLPAVDKIKALHVYDFDNTLFKTPLPNPQVWNAVTVSKLANQNLFVNGGWWHDSRILAATGQGLEKEQPRAWQGWWNEQVVELVRLTIVQPDALCVLLTGRSEAGFAELIKKMVTSKGLEFDLIGLKPSVSPDNQRFQSTMHFKQLFLNALMETYVQATEIRVYEDRPKHTKGFRDFFDEFNRRQSVAPTRGPLAADVIQVAHLWTKLDPVIEVAEILQMINQHNEAVEKQPLDERRSRLFIDKTVFFTGYMIGASDSDRLRALVQLPPTCQYRDIKFHGDSVVICPRACPQDTLQKVGGLGNRMLWETVATGCHDSGVWAARVRPVPSSAPFSIDGEVPIVVLAIKKGFRPIDACKIIDWHPLPPGQTFVFETTVGERAALSIEGDHQPDDEQDDMPLNKSTKRKHGDDNRNRNESRGYHTSTRGAARSSSRGRGSTRNAYRGSNRNSSGRAGGRGGGRHYRSLDDMEPRGQGVAGPRFGANLAYPPPNQAGGPLSFTPGRPFTQPFGKDGGRHYPRSRGGGQWAANDTDLQNYY</sequence>
<dbReference type="OrthoDB" id="5596992at2759"/>
<dbReference type="GO" id="GO:0008649">
    <property type="term" value="F:rRNA methyltransferase activity"/>
    <property type="evidence" value="ECO:0007669"/>
    <property type="project" value="TreeGrafter"/>
</dbReference>
<feature type="compositionally biased region" description="Basic and acidic residues" evidence="1">
    <location>
        <begin position="439"/>
        <end position="451"/>
    </location>
</feature>
<dbReference type="GO" id="GO:0000494">
    <property type="term" value="P:box C/D sno(s)RNA 3'-end processing"/>
    <property type="evidence" value="ECO:0007669"/>
    <property type="project" value="TreeGrafter"/>
</dbReference>
<feature type="domain" description="Swiss Army Knife RNA repair protein HAD" evidence="2">
    <location>
        <begin position="55"/>
        <end position="258"/>
    </location>
</feature>
<evidence type="ECO:0000259" key="2">
    <source>
        <dbReference type="Pfam" id="PF10307"/>
    </source>
</evidence>
<dbReference type="GO" id="GO:0003723">
    <property type="term" value="F:RNA binding"/>
    <property type="evidence" value="ECO:0007669"/>
    <property type="project" value="TreeGrafter"/>
</dbReference>
<comment type="caution">
    <text evidence="3">The sequence shown here is derived from an EMBL/GenBank/DDBJ whole genome shotgun (WGS) entry which is preliminary data.</text>
</comment>
<evidence type="ECO:0000256" key="1">
    <source>
        <dbReference type="SAM" id="MobiDB-lite"/>
    </source>
</evidence>